<sequence>MKSNKTYTLAFLVTGFPPDVSGVSHFNWERAQWFAKQGNYRVVVFAPDWQQKSDSTLAREQNENLIIERYPSKPWLPYKLTHVPKFIAASYIRKKLQYYHPDLIIVTDVERFFLLGTWQLPGLRYAKKHRIPYIAEYHTDLYNFSAAYPGWQWLRNLARSSQLASYLYRQIDTTICASTAASQSCKELGIPNVKTIPFLGIDVSIYSPSRRNRKWLEPWLTAEEKHNKVLLFLGRLGFEKRVDLLIEAFTKLKRRQPNYSLIIAGDGPVEVVDRLKLLAEKVPHIHFTGFILGEMKANLLASCDVFCSPSPYETFGRTVVEAMASGIPVLTVDSGAVSEYILDGINGYLVPPNDVERLANCIEKVLLNNNTDLIQQALKDSQQLSIDQGCQNLNHFYQKLIGVSQDHKPVAKVDSRPEINFRANSSSRLKPTKSHKSSPLKRTFAKSPWILIPGGCQYFSQRFNQELIRLSKTGANSNVT</sequence>
<dbReference type="InterPro" id="IPR028098">
    <property type="entry name" value="Glyco_trans_4-like_N"/>
</dbReference>
<keyword evidence="3" id="KW-0808">Transferase</keyword>
<dbReference type="GO" id="GO:0016757">
    <property type="term" value="F:glycosyltransferase activity"/>
    <property type="evidence" value="ECO:0007669"/>
    <property type="project" value="InterPro"/>
</dbReference>
<feature type="domain" description="Glycosyl transferase family 1" evidence="1">
    <location>
        <begin position="222"/>
        <end position="371"/>
    </location>
</feature>
<keyword evidence="4" id="KW-1185">Reference proteome</keyword>
<dbReference type="EMBL" id="BLAY01000038">
    <property type="protein sequence ID" value="GET38065.1"/>
    <property type="molecule type" value="Genomic_DNA"/>
</dbReference>
<comment type="caution">
    <text evidence="3">The sequence shown here is derived from an EMBL/GenBank/DDBJ whole genome shotgun (WGS) entry which is preliminary data.</text>
</comment>
<dbReference type="Gene3D" id="3.40.50.2000">
    <property type="entry name" value="Glycogen Phosphorylase B"/>
    <property type="match status" value="2"/>
</dbReference>
<protein>
    <submittedName>
        <fullName evidence="3">Glycosyl transferase, group 1</fullName>
    </submittedName>
</protein>
<name>A0AAV3XD97_9CYAN</name>
<organism evidence="3 4">
    <name type="scientific">Microseira wollei NIES-4236</name>
    <dbReference type="NCBI Taxonomy" id="2530354"/>
    <lineage>
        <taxon>Bacteria</taxon>
        <taxon>Bacillati</taxon>
        <taxon>Cyanobacteriota</taxon>
        <taxon>Cyanophyceae</taxon>
        <taxon>Oscillatoriophycideae</taxon>
        <taxon>Aerosakkonematales</taxon>
        <taxon>Aerosakkonemataceae</taxon>
        <taxon>Microseira</taxon>
    </lineage>
</organism>
<feature type="domain" description="Glycosyltransferase subfamily 4-like N-terminal" evidence="2">
    <location>
        <begin position="21"/>
        <end position="197"/>
    </location>
</feature>
<evidence type="ECO:0000259" key="1">
    <source>
        <dbReference type="Pfam" id="PF00534"/>
    </source>
</evidence>
<dbReference type="PANTHER" id="PTHR45947">
    <property type="entry name" value="SULFOQUINOVOSYL TRANSFERASE SQD2"/>
    <property type="match status" value="1"/>
</dbReference>
<dbReference type="Proteomes" id="UP001050975">
    <property type="component" value="Unassembled WGS sequence"/>
</dbReference>
<dbReference type="InterPro" id="IPR001296">
    <property type="entry name" value="Glyco_trans_1"/>
</dbReference>
<evidence type="ECO:0000313" key="3">
    <source>
        <dbReference type="EMBL" id="GET38065.1"/>
    </source>
</evidence>
<dbReference type="InterPro" id="IPR050194">
    <property type="entry name" value="Glycosyltransferase_grp1"/>
</dbReference>
<dbReference type="SUPFAM" id="SSF53756">
    <property type="entry name" value="UDP-Glycosyltransferase/glycogen phosphorylase"/>
    <property type="match status" value="1"/>
</dbReference>
<dbReference type="Pfam" id="PF13439">
    <property type="entry name" value="Glyco_transf_4"/>
    <property type="match status" value="1"/>
</dbReference>
<evidence type="ECO:0000313" key="4">
    <source>
        <dbReference type="Proteomes" id="UP001050975"/>
    </source>
</evidence>
<dbReference type="RefSeq" id="WP_226580588.1">
    <property type="nucleotide sequence ID" value="NZ_BLAY01000038.1"/>
</dbReference>
<dbReference type="PANTHER" id="PTHR45947:SF3">
    <property type="entry name" value="SULFOQUINOVOSYL TRANSFERASE SQD2"/>
    <property type="match status" value="1"/>
</dbReference>
<dbReference type="AlphaFoldDB" id="A0AAV3XD97"/>
<gene>
    <name evidence="3" type="ORF">MiSe_28190</name>
</gene>
<dbReference type="Pfam" id="PF00534">
    <property type="entry name" value="Glycos_transf_1"/>
    <property type="match status" value="1"/>
</dbReference>
<accession>A0AAV3XD97</accession>
<reference evidence="3" key="1">
    <citation type="submission" date="2019-10" db="EMBL/GenBank/DDBJ databases">
        <title>Draft genome sequece of Microseira wollei NIES-4236.</title>
        <authorList>
            <person name="Yamaguchi H."/>
            <person name="Suzuki S."/>
            <person name="Kawachi M."/>
        </authorList>
    </citation>
    <scope>NUCLEOTIDE SEQUENCE</scope>
    <source>
        <strain evidence="3">NIES-4236</strain>
    </source>
</reference>
<proteinExistence type="predicted"/>
<evidence type="ECO:0000259" key="2">
    <source>
        <dbReference type="Pfam" id="PF13439"/>
    </source>
</evidence>